<evidence type="ECO:0000313" key="2">
    <source>
        <dbReference type="EMBL" id="MBM7635502.1"/>
    </source>
</evidence>
<keyword evidence="1" id="KW-0812">Transmembrane</keyword>
<feature type="transmembrane region" description="Helical" evidence="1">
    <location>
        <begin position="12"/>
        <end position="32"/>
    </location>
</feature>
<keyword evidence="1" id="KW-1133">Transmembrane helix</keyword>
<keyword evidence="3" id="KW-1185">Reference proteome</keyword>
<organism evidence="2 3">
    <name type="scientific">Streptococcus saliviloxodontae</name>
    <dbReference type="NCBI Taxonomy" id="1349416"/>
    <lineage>
        <taxon>Bacteria</taxon>
        <taxon>Bacillati</taxon>
        <taxon>Bacillota</taxon>
        <taxon>Bacilli</taxon>
        <taxon>Lactobacillales</taxon>
        <taxon>Streptococcaceae</taxon>
        <taxon>Streptococcus</taxon>
    </lineage>
</organism>
<sequence>MRKFLQTFLYELSFYIEIIISIILSAILFLLTVRLLSEITGFFSGTDGIESFLQEFLNEAMSIAIGVELIKMLTKHTSTTIIEVLLFAIARQIVVSHGSALNSLLSVVSLVLLFVARKYLLTSFDDTSRITLRGSQKVKMVNVLARINLPSEPHELLRDWMVKRILKEGKHVSIGTSVYDKDVALRIESMKDGVITRVDIIKSII</sequence>
<reference evidence="2 3" key="1">
    <citation type="submission" date="2021-01" db="EMBL/GenBank/DDBJ databases">
        <title>Genomic Encyclopedia of Type Strains, Phase IV (KMG-IV): sequencing the most valuable type-strain genomes for metagenomic binning, comparative biology and taxonomic classification.</title>
        <authorList>
            <person name="Goeker M."/>
        </authorList>
    </citation>
    <scope>NUCLEOTIDE SEQUENCE [LARGE SCALE GENOMIC DNA]</scope>
    <source>
        <strain evidence="2 3">DSM 27513</strain>
    </source>
</reference>
<keyword evidence="1" id="KW-0472">Membrane</keyword>
<proteinExistence type="predicted"/>
<evidence type="ECO:0000256" key="1">
    <source>
        <dbReference type="SAM" id="Phobius"/>
    </source>
</evidence>
<accession>A0ABS2PJQ0</accession>
<protein>
    <recommendedName>
        <fullName evidence="4">Transporter</fullName>
    </recommendedName>
</protein>
<gene>
    <name evidence="2" type="ORF">JOC31_000294</name>
</gene>
<feature type="transmembrane region" description="Helical" evidence="1">
    <location>
        <begin position="100"/>
        <end position="120"/>
    </location>
</feature>
<evidence type="ECO:0008006" key="4">
    <source>
        <dbReference type="Google" id="ProtNLM"/>
    </source>
</evidence>
<name>A0ABS2PJQ0_9STRE</name>
<dbReference type="RefSeq" id="WP_205016448.1">
    <property type="nucleotide sequence ID" value="NZ_JAFBEI010000004.1"/>
</dbReference>
<dbReference type="EMBL" id="JAFBEI010000004">
    <property type="protein sequence ID" value="MBM7635502.1"/>
    <property type="molecule type" value="Genomic_DNA"/>
</dbReference>
<evidence type="ECO:0000313" key="3">
    <source>
        <dbReference type="Proteomes" id="UP000809081"/>
    </source>
</evidence>
<comment type="caution">
    <text evidence="2">The sequence shown here is derived from an EMBL/GenBank/DDBJ whole genome shotgun (WGS) entry which is preliminary data.</text>
</comment>
<dbReference type="Proteomes" id="UP000809081">
    <property type="component" value="Unassembled WGS sequence"/>
</dbReference>